<evidence type="ECO:0000313" key="2">
    <source>
        <dbReference type="Proteomes" id="UP001372834"/>
    </source>
</evidence>
<accession>A0AAN8S5P9</accession>
<dbReference type="AlphaFoldDB" id="A0AAN8S5P9"/>
<name>A0AAN8S5P9_POLSC</name>
<proteinExistence type="predicted"/>
<sequence>MNHLKQSTIVLPEEIQTANNAGNEMSENNSTIVRFPEIDIFLDGARMEYFLLLITNKTDHKKKRTKEDVICVREDTRQAKIKRK</sequence>
<gene>
    <name evidence="1" type="ORF">RUM43_007723</name>
</gene>
<comment type="caution">
    <text evidence="1">The sequence shown here is derived from an EMBL/GenBank/DDBJ whole genome shotgun (WGS) entry which is preliminary data.</text>
</comment>
<reference evidence="1 2" key="1">
    <citation type="submission" date="2023-10" db="EMBL/GenBank/DDBJ databases">
        <title>Genomes of two closely related lineages of the louse Polyplax serrata with different host specificities.</title>
        <authorList>
            <person name="Martinu J."/>
            <person name="Tarabai H."/>
            <person name="Stefka J."/>
            <person name="Hypsa V."/>
        </authorList>
    </citation>
    <scope>NUCLEOTIDE SEQUENCE [LARGE SCALE GENOMIC DNA]</scope>
    <source>
        <strain evidence="1">HR10_N</strain>
    </source>
</reference>
<organism evidence="1 2">
    <name type="scientific">Polyplax serrata</name>
    <name type="common">Common mouse louse</name>
    <dbReference type="NCBI Taxonomy" id="468196"/>
    <lineage>
        <taxon>Eukaryota</taxon>
        <taxon>Metazoa</taxon>
        <taxon>Ecdysozoa</taxon>
        <taxon>Arthropoda</taxon>
        <taxon>Hexapoda</taxon>
        <taxon>Insecta</taxon>
        <taxon>Pterygota</taxon>
        <taxon>Neoptera</taxon>
        <taxon>Paraneoptera</taxon>
        <taxon>Psocodea</taxon>
        <taxon>Troctomorpha</taxon>
        <taxon>Phthiraptera</taxon>
        <taxon>Anoplura</taxon>
        <taxon>Polyplacidae</taxon>
        <taxon>Polyplax</taxon>
    </lineage>
</organism>
<protein>
    <submittedName>
        <fullName evidence="1">Uncharacterized protein</fullName>
    </submittedName>
</protein>
<evidence type="ECO:0000313" key="1">
    <source>
        <dbReference type="EMBL" id="KAK6639450.1"/>
    </source>
</evidence>
<dbReference type="EMBL" id="JAWJWE010000003">
    <property type="protein sequence ID" value="KAK6639450.1"/>
    <property type="molecule type" value="Genomic_DNA"/>
</dbReference>
<dbReference type="Proteomes" id="UP001372834">
    <property type="component" value="Unassembled WGS sequence"/>
</dbReference>